<evidence type="ECO:0000256" key="3">
    <source>
        <dbReference type="ARBA" id="ARBA00023172"/>
    </source>
</evidence>
<keyword evidence="3" id="KW-0233">DNA recombination</keyword>
<dbReference type="Pfam" id="PF07508">
    <property type="entry name" value="Recombinase"/>
    <property type="match status" value="1"/>
</dbReference>
<dbReference type="PANTHER" id="PTHR30461:SF19">
    <property type="entry name" value="SITE-SPECIFIC RECOMBINASE RESOLVASE FAMILY"/>
    <property type="match status" value="1"/>
</dbReference>
<name>A0AAT9H3K6_9FLAO</name>
<dbReference type="GO" id="GO:0000150">
    <property type="term" value="F:DNA strand exchange activity"/>
    <property type="evidence" value="ECO:0007669"/>
    <property type="project" value="InterPro"/>
</dbReference>
<sequence length="502" mass="57998">MKAVAYLRVSTQEQSLERQYDDIESFASKKNLTLVKIFEDKISGTKTKSDERIGFNQMKKYLELNQDVKNILVLEISRLGRKNNDIQNIVEEYIEKGINIHIKDLNVSTLDDYGKRSFASEMMISMLGVMSSNEGRLLGSRISSGKMSRAKKNLAFGGKIIGYKKGEDGTPVIDETEAPMIRKIFELASKDLGMRNISALIESEFGRKIAIGTLSGIIRNTFHKGERKYNNLDLNVPAIVSGELWQKANDSIDTRSKFGSRTYVHTNIIHGKITCVCGNVMHQKVIVQGGINCFICKDEKCKNSINRPWLFRMIRKAVIKHAQKTKEEQIRENFKLQILAFKAKIDLNSREVEKLKNRQKKVRDLYLDSEFTNEEYNEIKAEIATKIEEYNRTNNKLRDVIKTAENALEIDIQYFSEDLELFKNEIKEIINYVIIDKKRVLINIFGWQEYDLNKPNPIKLGWEARKPLNERYLNEELPSRHPISDEDLEMMVDDYLSNNSPN</sequence>
<dbReference type="InterPro" id="IPR036162">
    <property type="entry name" value="Resolvase-like_N_sf"/>
</dbReference>
<dbReference type="InterPro" id="IPR011109">
    <property type="entry name" value="DNA_bind_recombinase_dom"/>
</dbReference>
<dbReference type="Gene3D" id="3.90.1750.20">
    <property type="entry name" value="Putative Large Serine Recombinase, Chain B, Domain 2"/>
    <property type="match status" value="1"/>
</dbReference>
<protein>
    <submittedName>
        <fullName evidence="8">Recombinase family protein</fullName>
    </submittedName>
</protein>
<dbReference type="GO" id="GO:0003677">
    <property type="term" value="F:DNA binding"/>
    <property type="evidence" value="ECO:0007669"/>
    <property type="project" value="UniProtKB-KW"/>
</dbReference>
<evidence type="ECO:0000256" key="5">
    <source>
        <dbReference type="PROSITE-ProRule" id="PRU10137"/>
    </source>
</evidence>
<accession>A0AAT9H3K6</accession>
<dbReference type="AlphaFoldDB" id="A0AAT9H3K6"/>
<dbReference type="PROSITE" id="PS51736">
    <property type="entry name" value="RECOMBINASES_3"/>
    <property type="match status" value="1"/>
</dbReference>
<dbReference type="SMART" id="SM00857">
    <property type="entry name" value="Resolvase"/>
    <property type="match status" value="1"/>
</dbReference>
<gene>
    <name evidence="8" type="ORF">CFS9_27530</name>
</gene>
<feature type="coiled-coil region" evidence="6">
    <location>
        <begin position="373"/>
        <end position="407"/>
    </location>
</feature>
<evidence type="ECO:0000313" key="8">
    <source>
        <dbReference type="EMBL" id="BFM44112.1"/>
    </source>
</evidence>
<dbReference type="Gene3D" id="3.40.50.1390">
    <property type="entry name" value="Resolvase, N-terminal catalytic domain"/>
    <property type="match status" value="1"/>
</dbReference>
<organism evidence="8">
    <name type="scientific">Flavobacterium sp. CFS9</name>
    <dbReference type="NCBI Taxonomy" id="3143118"/>
    <lineage>
        <taxon>Bacteria</taxon>
        <taxon>Pseudomonadati</taxon>
        <taxon>Bacteroidota</taxon>
        <taxon>Flavobacteriia</taxon>
        <taxon>Flavobacteriales</taxon>
        <taxon>Flavobacteriaceae</taxon>
        <taxon>Flavobacterium</taxon>
    </lineage>
</organism>
<dbReference type="EMBL" id="AP031573">
    <property type="protein sequence ID" value="BFM44112.1"/>
    <property type="molecule type" value="Genomic_DNA"/>
</dbReference>
<feature type="active site" description="O-(5'-phospho-DNA)-serine intermediate" evidence="4 5">
    <location>
        <position position="10"/>
    </location>
</feature>
<dbReference type="RefSeq" id="WP_369615257.1">
    <property type="nucleotide sequence ID" value="NZ_AP031573.1"/>
</dbReference>
<dbReference type="Pfam" id="PF00239">
    <property type="entry name" value="Resolvase"/>
    <property type="match status" value="1"/>
</dbReference>
<dbReference type="InterPro" id="IPR038109">
    <property type="entry name" value="DNA_bind_recomb_sf"/>
</dbReference>
<reference evidence="8" key="1">
    <citation type="submission" date="2024-05" db="EMBL/GenBank/DDBJ databases">
        <title>Whole-Genome Sequence of CFS9, a Potential Fish Probiotic Isolated from the Body Surface of Silurus asotus.</title>
        <authorList>
            <person name="Kojima M."/>
            <person name="Tobioka K."/>
            <person name="Yokota K."/>
            <person name="Nakatani H."/>
            <person name="Hori K."/>
            <person name="Tamaru Y."/>
            <person name="Okazaki F."/>
        </authorList>
    </citation>
    <scope>NUCLEOTIDE SEQUENCE</scope>
    <source>
        <strain evidence="8">CFS9</strain>
    </source>
</reference>
<dbReference type="InterPro" id="IPR050639">
    <property type="entry name" value="SSR_resolvase"/>
</dbReference>
<evidence type="ECO:0000256" key="1">
    <source>
        <dbReference type="ARBA" id="ARBA00022908"/>
    </source>
</evidence>
<dbReference type="SUPFAM" id="SSF53041">
    <property type="entry name" value="Resolvase-like"/>
    <property type="match status" value="1"/>
</dbReference>
<dbReference type="CDD" id="cd03768">
    <property type="entry name" value="SR_ResInv"/>
    <property type="match status" value="1"/>
</dbReference>
<keyword evidence="1" id="KW-0229">DNA integration</keyword>
<evidence type="ECO:0000259" key="7">
    <source>
        <dbReference type="PROSITE" id="PS51736"/>
    </source>
</evidence>
<dbReference type="PROSITE" id="PS00397">
    <property type="entry name" value="RECOMBINASES_1"/>
    <property type="match status" value="1"/>
</dbReference>
<evidence type="ECO:0000256" key="2">
    <source>
        <dbReference type="ARBA" id="ARBA00023125"/>
    </source>
</evidence>
<evidence type="ECO:0000256" key="4">
    <source>
        <dbReference type="PIRSR" id="PIRSR606118-50"/>
    </source>
</evidence>
<dbReference type="GO" id="GO:0015074">
    <property type="term" value="P:DNA integration"/>
    <property type="evidence" value="ECO:0007669"/>
    <property type="project" value="UniProtKB-KW"/>
</dbReference>
<dbReference type="InterPro" id="IPR006118">
    <property type="entry name" value="Recombinase_CS"/>
</dbReference>
<proteinExistence type="predicted"/>
<dbReference type="PANTHER" id="PTHR30461">
    <property type="entry name" value="DNA-INVERTASE FROM LAMBDOID PROPHAGE"/>
    <property type="match status" value="1"/>
</dbReference>
<dbReference type="InterPro" id="IPR006119">
    <property type="entry name" value="Resolv_N"/>
</dbReference>
<feature type="domain" description="Resolvase/invertase-type recombinase catalytic" evidence="7">
    <location>
        <begin position="2"/>
        <end position="153"/>
    </location>
</feature>
<keyword evidence="6" id="KW-0175">Coiled coil</keyword>
<keyword evidence="2" id="KW-0238">DNA-binding</keyword>
<evidence type="ECO:0000256" key="6">
    <source>
        <dbReference type="SAM" id="Coils"/>
    </source>
</evidence>